<evidence type="ECO:0000256" key="9">
    <source>
        <dbReference type="SAM" id="Phobius"/>
    </source>
</evidence>
<evidence type="ECO:0000256" key="5">
    <source>
        <dbReference type="ARBA" id="ARBA00022984"/>
    </source>
</evidence>
<dbReference type="EMBL" id="JAJEQX010000002">
    <property type="protein sequence ID" value="MCC2253177.1"/>
    <property type="molecule type" value="Genomic_DNA"/>
</dbReference>
<evidence type="ECO:0000256" key="1">
    <source>
        <dbReference type="ARBA" id="ARBA00007164"/>
    </source>
</evidence>
<keyword evidence="4" id="KW-0133">Cell shape</keyword>
<feature type="domain" description="Peptidase S11 D-alanyl-D-alanine carboxypeptidase A N-terminal" evidence="10">
    <location>
        <begin position="115"/>
        <end position="343"/>
    </location>
</feature>
<evidence type="ECO:0000313" key="12">
    <source>
        <dbReference type="Proteomes" id="UP001198151"/>
    </source>
</evidence>
<keyword evidence="12" id="KW-1185">Reference proteome</keyword>
<keyword evidence="5" id="KW-0573">Peptidoglycan synthesis</keyword>
<dbReference type="PANTHER" id="PTHR21581">
    <property type="entry name" value="D-ALANYL-D-ALANINE CARBOXYPEPTIDASE"/>
    <property type="match status" value="1"/>
</dbReference>
<feature type="transmembrane region" description="Helical" evidence="9">
    <location>
        <begin position="44"/>
        <end position="66"/>
    </location>
</feature>
<protein>
    <submittedName>
        <fullName evidence="11">Serine hydrolase</fullName>
    </submittedName>
</protein>
<comment type="caution">
    <text evidence="11">The sequence shown here is derived from an EMBL/GenBank/DDBJ whole genome shotgun (WGS) entry which is preliminary data.</text>
</comment>
<evidence type="ECO:0000256" key="2">
    <source>
        <dbReference type="ARBA" id="ARBA00022729"/>
    </source>
</evidence>
<dbReference type="InterPro" id="IPR001967">
    <property type="entry name" value="Peptidase_S11_N"/>
</dbReference>
<proteinExistence type="inferred from homology"/>
<name>A0ABS8FVJ2_9FIRM</name>
<dbReference type="PRINTS" id="PR00725">
    <property type="entry name" value="DADACBPTASE1"/>
</dbReference>
<dbReference type="InterPro" id="IPR018044">
    <property type="entry name" value="Peptidase_S11"/>
</dbReference>
<organism evidence="11 12">
    <name type="scientific">Ruminococcus turbiniformis</name>
    <dbReference type="NCBI Taxonomy" id="2881258"/>
    <lineage>
        <taxon>Bacteria</taxon>
        <taxon>Bacillati</taxon>
        <taxon>Bacillota</taxon>
        <taxon>Clostridia</taxon>
        <taxon>Eubacteriales</taxon>
        <taxon>Oscillospiraceae</taxon>
        <taxon>Ruminococcus</taxon>
    </lineage>
</organism>
<dbReference type="PANTHER" id="PTHR21581:SF6">
    <property type="entry name" value="TRAFFICKING PROTEIN PARTICLE COMPLEX SUBUNIT 12"/>
    <property type="match status" value="1"/>
</dbReference>
<keyword evidence="9" id="KW-0812">Transmembrane</keyword>
<dbReference type="InterPro" id="IPR012338">
    <property type="entry name" value="Beta-lactam/transpept-like"/>
</dbReference>
<gene>
    <name evidence="11" type="ORF">LKD70_01755</name>
</gene>
<dbReference type="Gene3D" id="3.40.710.10">
    <property type="entry name" value="DD-peptidase/beta-lactamase superfamily"/>
    <property type="match status" value="1"/>
</dbReference>
<dbReference type="SUPFAM" id="SSF56601">
    <property type="entry name" value="beta-lactamase/transpeptidase-like"/>
    <property type="match status" value="1"/>
</dbReference>
<keyword evidence="9" id="KW-1133">Transmembrane helix</keyword>
<feature type="region of interest" description="Disordered" evidence="8">
    <location>
        <begin position="1"/>
        <end position="37"/>
    </location>
</feature>
<evidence type="ECO:0000256" key="6">
    <source>
        <dbReference type="ARBA" id="ARBA00023316"/>
    </source>
</evidence>
<evidence type="ECO:0000256" key="8">
    <source>
        <dbReference type="SAM" id="MobiDB-lite"/>
    </source>
</evidence>
<keyword evidence="2" id="KW-0732">Signal</keyword>
<evidence type="ECO:0000256" key="7">
    <source>
        <dbReference type="RuleBase" id="RU004016"/>
    </source>
</evidence>
<keyword evidence="9" id="KW-0472">Membrane</keyword>
<reference evidence="11 12" key="1">
    <citation type="submission" date="2021-10" db="EMBL/GenBank/DDBJ databases">
        <title>Anaerobic single-cell dispensing facilitates the cultivation of human gut bacteria.</title>
        <authorList>
            <person name="Afrizal A."/>
        </authorList>
    </citation>
    <scope>NUCLEOTIDE SEQUENCE [LARGE SCALE GENOMIC DNA]</scope>
    <source>
        <strain evidence="11 12">CLA-AA-H200</strain>
    </source>
</reference>
<keyword evidence="3 11" id="KW-0378">Hydrolase</keyword>
<keyword evidence="6" id="KW-0961">Cell wall biogenesis/degradation</keyword>
<evidence type="ECO:0000256" key="4">
    <source>
        <dbReference type="ARBA" id="ARBA00022960"/>
    </source>
</evidence>
<feature type="compositionally biased region" description="Basic residues" evidence="8">
    <location>
        <begin position="1"/>
        <end position="19"/>
    </location>
</feature>
<dbReference type="Proteomes" id="UP001198151">
    <property type="component" value="Unassembled WGS sequence"/>
</dbReference>
<comment type="similarity">
    <text evidence="1 7">Belongs to the peptidase S11 family.</text>
</comment>
<sequence>MKCTNKRTGHSRNARRRRSASGSGNRNLTFSGKRGRRRTRRVRTAVLCVCAAAAIVLGAGGGYYLWDSSQNHAASYEADAYTGNLYQGGMFAQDLCVTSGDVSLEGYEPETSLHAAGLFDLSKESVLCGYRIFEPFAPASTTKVMTAYVALKYGNLDDVVTVSENAAVRNWDESVCNLQTGDTLTMYDLLCGMLLHSGNDCAVAIAEHVSGSEEAFVELMNEEAAALGATGTHFMNPHGLHDENHYTTAYDLYLMFNACMKDERFADIISMDTYNVSITQADGTVRTDEWPASNYYSSGEVAPPDGVKVIGGKTGTTDEAGNCLIIYDEDLESNPYISVIMGAGDRTILYEQMNQMLSSGVTG</sequence>
<dbReference type="Pfam" id="PF00768">
    <property type="entry name" value="Peptidase_S11"/>
    <property type="match status" value="1"/>
</dbReference>
<evidence type="ECO:0000259" key="10">
    <source>
        <dbReference type="Pfam" id="PF00768"/>
    </source>
</evidence>
<accession>A0ABS8FVJ2</accession>
<evidence type="ECO:0000256" key="3">
    <source>
        <dbReference type="ARBA" id="ARBA00022801"/>
    </source>
</evidence>
<dbReference type="GO" id="GO:0016787">
    <property type="term" value="F:hydrolase activity"/>
    <property type="evidence" value="ECO:0007669"/>
    <property type="project" value="UniProtKB-KW"/>
</dbReference>
<dbReference type="RefSeq" id="WP_227706335.1">
    <property type="nucleotide sequence ID" value="NZ_JAJEQX010000002.1"/>
</dbReference>
<evidence type="ECO:0000313" key="11">
    <source>
        <dbReference type="EMBL" id="MCC2253177.1"/>
    </source>
</evidence>